<gene>
    <name evidence="2" type="ORF">PSM7751_03792</name>
</gene>
<keyword evidence="1" id="KW-0472">Membrane</keyword>
<name>A0A1X7A629_9RHOB</name>
<accession>A0A1X7A629</accession>
<keyword evidence="1" id="KW-1133">Transmembrane helix</keyword>
<dbReference type="Proteomes" id="UP000193963">
    <property type="component" value="Unassembled WGS sequence"/>
</dbReference>
<proteinExistence type="predicted"/>
<reference evidence="3" key="1">
    <citation type="submission" date="2017-03" db="EMBL/GenBank/DDBJ databases">
        <authorList>
            <person name="Rodrigo-Torres L."/>
            <person name="Arahal R.D."/>
            <person name="Lucena T."/>
        </authorList>
    </citation>
    <scope>NUCLEOTIDE SEQUENCE [LARGE SCALE GENOMIC DNA]</scope>
    <source>
        <strain evidence="3">CECT 7751</strain>
    </source>
</reference>
<keyword evidence="3" id="KW-1185">Reference proteome</keyword>
<feature type="transmembrane region" description="Helical" evidence="1">
    <location>
        <begin position="73"/>
        <end position="92"/>
    </location>
</feature>
<evidence type="ECO:0000313" key="3">
    <source>
        <dbReference type="Proteomes" id="UP000193963"/>
    </source>
</evidence>
<keyword evidence="1" id="KW-0812">Transmembrane</keyword>
<dbReference type="AlphaFoldDB" id="A0A1X7A629"/>
<organism evidence="2 3">
    <name type="scientific">Pseudooceanicola marinus</name>
    <dbReference type="NCBI Taxonomy" id="396013"/>
    <lineage>
        <taxon>Bacteria</taxon>
        <taxon>Pseudomonadati</taxon>
        <taxon>Pseudomonadota</taxon>
        <taxon>Alphaproteobacteria</taxon>
        <taxon>Rhodobacterales</taxon>
        <taxon>Paracoccaceae</taxon>
        <taxon>Pseudooceanicola</taxon>
    </lineage>
</organism>
<dbReference type="RefSeq" id="WP_085889814.1">
    <property type="nucleotide sequence ID" value="NZ_FWFN01000009.1"/>
</dbReference>
<dbReference type="EMBL" id="FWFN01000009">
    <property type="protein sequence ID" value="SLN71064.1"/>
    <property type="molecule type" value="Genomic_DNA"/>
</dbReference>
<evidence type="ECO:0000256" key="1">
    <source>
        <dbReference type="SAM" id="Phobius"/>
    </source>
</evidence>
<evidence type="ECO:0008006" key="4">
    <source>
        <dbReference type="Google" id="ProtNLM"/>
    </source>
</evidence>
<sequence>MIYLCGFLSLALIGLSAGAYLQLPRASHLPMQWGLDGRPTWSAPRGLALCLTPLLAGGFALLFHLLADAGPAAIALILGAFTAAHILHLVLVRRHLTQD</sequence>
<dbReference type="OrthoDB" id="8003659at2"/>
<protein>
    <recommendedName>
        <fullName evidence="4">DUF1648 domain-containing protein</fullName>
    </recommendedName>
</protein>
<feature type="transmembrane region" description="Helical" evidence="1">
    <location>
        <begin position="43"/>
        <end position="66"/>
    </location>
</feature>
<evidence type="ECO:0000313" key="2">
    <source>
        <dbReference type="EMBL" id="SLN71064.1"/>
    </source>
</evidence>